<name>A0A1E3B8U8_ASPCR</name>
<dbReference type="Gene3D" id="3.40.50.720">
    <property type="entry name" value="NAD(P)-binding Rossmann-like Domain"/>
    <property type="match status" value="1"/>
</dbReference>
<dbReference type="InterPro" id="IPR036291">
    <property type="entry name" value="NAD(P)-bd_dom_sf"/>
</dbReference>
<organism evidence="3 4">
    <name type="scientific">Aspergillus cristatus</name>
    <name type="common">Chinese Fuzhuan brick tea-fermentation fungus</name>
    <name type="synonym">Eurotium cristatum</name>
    <dbReference type="NCBI Taxonomy" id="573508"/>
    <lineage>
        <taxon>Eukaryota</taxon>
        <taxon>Fungi</taxon>
        <taxon>Dikarya</taxon>
        <taxon>Ascomycota</taxon>
        <taxon>Pezizomycotina</taxon>
        <taxon>Eurotiomycetes</taxon>
        <taxon>Eurotiomycetidae</taxon>
        <taxon>Eurotiales</taxon>
        <taxon>Aspergillaceae</taxon>
        <taxon>Aspergillus</taxon>
        <taxon>Aspergillus subgen. Aspergillus</taxon>
    </lineage>
</organism>
<dbReference type="Pfam" id="PF00106">
    <property type="entry name" value="adh_short"/>
    <property type="match status" value="1"/>
</dbReference>
<evidence type="ECO:0000313" key="4">
    <source>
        <dbReference type="Proteomes" id="UP000094569"/>
    </source>
</evidence>
<evidence type="ECO:0000256" key="1">
    <source>
        <dbReference type="ARBA" id="ARBA00006484"/>
    </source>
</evidence>
<dbReference type="AlphaFoldDB" id="A0A1E3B8U8"/>
<proteinExistence type="inferred from homology"/>
<keyword evidence="4" id="KW-1185">Reference proteome</keyword>
<dbReference type="VEuPathDB" id="FungiDB:SI65_07791"/>
<comment type="similarity">
    <text evidence="1">Belongs to the short-chain dehydrogenases/reductases (SDR) family.</text>
</comment>
<evidence type="ECO:0000256" key="2">
    <source>
        <dbReference type="ARBA" id="ARBA00023002"/>
    </source>
</evidence>
<keyword evidence="2" id="KW-0560">Oxidoreductase</keyword>
<dbReference type="PRINTS" id="PR00081">
    <property type="entry name" value="GDHRDH"/>
</dbReference>
<gene>
    <name evidence="3" type="ORF">SI65_07791</name>
</gene>
<sequence length="316" mass="34841">MSAQDLSKLALDTAHSVLAKLSPSVQRALLNSYVQKALGVLVALRLVKGLNSYLSKRAQNNGLSISKWSPQKELVVLTGGCSGIGRQIMEDLSRINVKTIILDLNEPNFSLPPNVFFYVADVTSRAVVKDVAGQIRKDHGHPTILINNAGVGFPGTILDEPDEKIRLTMEVNTLSHFWTVKEFLPSMIQRNHGHIITLATSALAFHEGLTQEIRHWYGSKKVRTSVIHPLWVRTPMIDAILKAGKHWTQPVMGPEEVSSAVIKQLVSGNGGQVVVPSSYGLASLVRGLPNWLQERVRDNASKDFVKLRQLEKEIGL</sequence>
<dbReference type="STRING" id="573508.A0A1E3B8U8"/>
<dbReference type="InterPro" id="IPR002347">
    <property type="entry name" value="SDR_fam"/>
</dbReference>
<dbReference type="PANTHER" id="PTHR24322:SF736">
    <property type="entry name" value="RETINOL DEHYDROGENASE 10"/>
    <property type="match status" value="1"/>
</dbReference>
<comment type="caution">
    <text evidence="3">The sequence shown here is derived from an EMBL/GenBank/DDBJ whole genome shotgun (WGS) entry which is preliminary data.</text>
</comment>
<evidence type="ECO:0000313" key="3">
    <source>
        <dbReference type="EMBL" id="ODM16826.1"/>
    </source>
</evidence>
<dbReference type="GO" id="GO:0016616">
    <property type="term" value="F:oxidoreductase activity, acting on the CH-OH group of donors, NAD or NADP as acceptor"/>
    <property type="evidence" value="ECO:0007669"/>
    <property type="project" value="TreeGrafter"/>
</dbReference>
<protein>
    <submittedName>
        <fullName evidence="3">Uncharacterized protein</fullName>
    </submittedName>
</protein>
<dbReference type="PANTHER" id="PTHR24322">
    <property type="entry name" value="PKSB"/>
    <property type="match status" value="1"/>
</dbReference>
<dbReference type="SUPFAM" id="SSF51735">
    <property type="entry name" value="NAD(P)-binding Rossmann-fold domains"/>
    <property type="match status" value="1"/>
</dbReference>
<dbReference type="Proteomes" id="UP000094569">
    <property type="component" value="Unassembled WGS sequence"/>
</dbReference>
<dbReference type="OrthoDB" id="10253736at2759"/>
<dbReference type="EMBL" id="JXNT01000010">
    <property type="protein sequence ID" value="ODM16826.1"/>
    <property type="molecule type" value="Genomic_DNA"/>
</dbReference>
<accession>A0A1E3B8U8</accession>
<reference evidence="3 4" key="1">
    <citation type="journal article" date="2016" name="BMC Genomics">
        <title>Comparative genomic and transcriptomic analyses of the Fuzhuan brick tea-fermentation fungus Aspergillus cristatus.</title>
        <authorList>
            <person name="Ge Y."/>
            <person name="Wang Y."/>
            <person name="Liu Y."/>
            <person name="Tan Y."/>
            <person name="Ren X."/>
            <person name="Zhang X."/>
            <person name="Hyde K.D."/>
            <person name="Liu Y."/>
            <person name="Liu Z."/>
        </authorList>
    </citation>
    <scope>NUCLEOTIDE SEQUENCE [LARGE SCALE GENOMIC DNA]</scope>
    <source>
        <strain evidence="3 4">GZAAS20.1005</strain>
    </source>
</reference>